<dbReference type="InterPro" id="IPR011335">
    <property type="entry name" value="Restrct_endonuc-II-like"/>
</dbReference>
<dbReference type="RefSeq" id="WP_259530420.1">
    <property type="nucleotide sequence ID" value="NZ_JANLCK010000010.1"/>
</dbReference>
<dbReference type="AlphaFoldDB" id="A0AA42BUD7"/>
<evidence type="ECO:0000259" key="1">
    <source>
        <dbReference type="Pfam" id="PF18741"/>
    </source>
</evidence>
<evidence type="ECO:0000313" key="2">
    <source>
        <dbReference type="EMBL" id="MCS5727430.1"/>
    </source>
</evidence>
<protein>
    <submittedName>
        <fullName evidence="2">Endonuclease domain-containing protein</fullName>
    </submittedName>
</protein>
<dbReference type="SUPFAM" id="SSF52980">
    <property type="entry name" value="Restriction endonuclease-like"/>
    <property type="match status" value="1"/>
</dbReference>
<keyword evidence="3" id="KW-1185">Reference proteome</keyword>
<dbReference type="EMBL" id="JANLCK010000010">
    <property type="protein sequence ID" value="MCS5727430.1"/>
    <property type="molecule type" value="Genomic_DNA"/>
</dbReference>
<name>A0AA42BUD7_9MICO</name>
<dbReference type="Proteomes" id="UP001165587">
    <property type="component" value="Unassembled WGS sequence"/>
</dbReference>
<keyword evidence="2" id="KW-0378">Hydrolase</keyword>
<dbReference type="Pfam" id="PF18741">
    <property type="entry name" value="MTES_1575"/>
    <property type="match status" value="1"/>
</dbReference>
<sequence>MATLDSVLHLALCSRRRLEDVVGGLPWRYASLLDRADARAESGLETHVRLLLRSVGIRVEVQVQISGVGRVDLLVGDRLVIETDGREWHSDARSFADDKRRDLALVERGYLVLRLSSAQVMFESELVLDVVRRLLARGEHRWAARHRRAGLAVHL</sequence>
<proteinExistence type="predicted"/>
<feature type="domain" description="Restriction endonuclease type II-like" evidence="1">
    <location>
        <begin position="45"/>
        <end position="132"/>
    </location>
</feature>
<evidence type="ECO:0000313" key="3">
    <source>
        <dbReference type="Proteomes" id="UP001165587"/>
    </source>
</evidence>
<keyword evidence="2" id="KW-0255">Endonuclease</keyword>
<comment type="caution">
    <text evidence="2">The sequence shown here is derived from an EMBL/GenBank/DDBJ whole genome shotgun (WGS) entry which is preliminary data.</text>
</comment>
<dbReference type="InterPro" id="IPR049468">
    <property type="entry name" value="Restrct_endonuc-II-like_dom"/>
</dbReference>
<accession>A0AA42BUD7</accession>
<reference evidence="2" key="1">
    <citation type="submission" date="2022-08" db="EMBL/GenBank/DDBJ databases">
        <authorList>
            <person name="Deng Y."/>
            <person name="Han X.-F."/>
            <person name="Zhang Y.-Q."/>
        </authorList>
    </citation>
    <scope>NUCLEOTIDE SEQUENCE</scope>
    <source>
        <strain evidence="2">CPCC 203407</strain>
    </source>
</reference>
<dbReference type="Gene3D" id="3.40.960.10">
    <property type="entry name" value="VSR Endonuclease"/>
    <property type="match status" value="1"/>
</dbReference>
<organism evidence="2 3">
    <name type="scientific">Herbiconiux oxytropis</name>
    <dbReference type="NCBI Taxonomy" id="2970915"/>
    <lineage>
        <taxon>Bacteria</taxon>
        <taxon>Bacillati</taxon>
        <taxon>Actinomycetota</taxon>
        <taxon>Actinomycetes</taxon>
        <taxon>Micrococcales</taxon>
        <taxon>Microbacteriaceae</taxon>
        <taxon>Herbiconiux</taxon>
    </lineage>
</organism>
<dbReference type="GO" id="GO:0004519">
    <property type="term" value="F:endonuclease activity"/>
    <property type="evidence" value="ECO:0007669"/>
    <property type="project" value="UniProtKB-KW"/>
</dbReference>
<keyword evidence="2" id="KW-0540">Nuclease</keyword>
<gene>
    <name evidence="2" type="ORF">N1028_16160</name>
</gene>